<name>A0A080YUJ1_WHEAT</name>
<dbReference type="Gramene" id="TraesJUL3B03G01806370.1">
    <property type="protein sequence ID" value="TraesJUL3B03G01806370.1.CDS1"/>
    <property type="gene ID" value="TraesJUL3B03G01806370"/>
</dbReference>
<dbReference type="AlphaFoldDB" id="A0A080YUJ1"/>
<dbReference type="Proteomes" id="UP000019116">
    <property type="component" value="Chromosome 3B"/>
</dbReference>
<accession>A0A080YUJ1</accession>
<dbReference type="EnsemblPlants" id="TraesCS3B02G595000.1">
    <property type="protein sequence ID" value="TraesCS3B02G595000.1.cds1"/>
    <property type="gene ID" value="TraesCS3B02G595000"/>
</dbReference>
<reference evidence="3" key="1">
    <citation type="journal article" date="2014" name="Science">
        <title>Structural and functional partitioning of bread wheat chromosome 3B.</title>
        <authorList>
            <person name="Choulet F."/>
            <person name="Alberti A."/>
            <person name="Theil S."/>
            <person name="Glover N."/>
            <person name="Barbe V."/>
            <person name="Daron J."/>
            <person name="Pingault L."/>
            <person name="Sourdille P."/>
            <person name="Couloux A."/>
            <person name="Paux E."/>
            <person name="Leroy P."/>
            <person name="Mangenot S."/>
            <person name="Guilhot N."/>
            <person name="Le Gouis J."/>
            <person name="Balfourier F."/>
            <person name="Alaux M."/>
            <person name="Jamilloux V."/>
            <person name="Poulain J."/>
            <person name="Durand C."/>
            <person name="Bellec A."/>
            <person name="Gaspin C."/>
            <person name="Safar J."/>
            <person name="Dolezel J."/>
            <person name="Rogers J."/>
            <person name="Vandepoele K."/>
            <person name="Aury J.M."/>
            <person name="Mayer K."/>
            <person name="Berges H."/>
            <person name="Quesneville H."/>
            <person name="Wincker P."/>
            <person name="Feuillet C."/>
        </authorList>
    </citation>
    <scope>NUCLEOTIDE SEQUENCE</scope>
</reference>
<dbReference type="InterPro" id="IPR005174">
    <property type="entry name" value="KIB1-4_b-propeller"/>
</dbReference>
<sequence>MHQTWWSDLPPELLREVSSRLHVPTDFVRFHAVCKPWSDSHGPSTTTGTGQLLPWLLAPSKKSEDSLTFRCVFSNTSYVPPPPISDGSSTGINWVTSADGTAVRYFTAFEPHGPTFYDPLAGGPPTHLLPGISPHGLGKNPSGIIYNDGAILVYSKLDSIDTFTAEFRAALLRPGDTEWMFIHKTLESPSDQEFCVAYHNGKIHVTVENSLWHVVSVTEQPTAATNSDDVLVLRLSSMPRQCDGNLYEHSYVLESRGELLWVSVHILFDYPDKDKNGVDDLVDALSMSIHTLEKVTKEPEKLLWMRKDGRSLEDRVLFLGWPNSFAVDASRMGMSGGFAYFLYYDDQGGRLQHERHGVFRYNLIDNTTEFVEWLPHGLDSDMCMWFLPQVMVAPIHHGPSNTPRSNNTCVGVLMPNLPLIAKSSWLQHLFSILQHLFSMFNRLFGGKVTY</sequence>
<dbReference type="EMBL" id="HG670306">
    <property type="protein sequence ID" value="CDM87071.1"/>
    <property type="molecule type" value="Genomic_DNA"/>
</dbReference>
<feature type="domain" description="KIB1-4 beta-propeller" evidence="1">
    <location>
        <begin position="167"/>
        <end position="360"/>
    </location>
</feature>
<dbReference type="HOGENOM" id="CLU_048043_0_0_1"/>
<dbReference type="STRING" id="4565.A0A080YUJ1"/>
<evidence type="ECO:0000313" key="2">
    <source>
        <dbReference type="EMBL" id="CDM82140.1"/>
    </source>
</evidence>
<dbReference type="Gene3D" id="1.20.1280.50">
    <property type="match status" value="1"/>
</dbReference>
<evidence type="ECO:0000313" key="4">
    <source>
        <dbReference type="EnsemblPlants" id="TraesCS3B02G595000.1.cds1"/>
    </source>
</evidence>
<evidence type="ECO:0000313" key="5">
    <source>
        <dbReference type="Proteomes" id="UP000019116"/>
    </source>
</evidence>
<dbReference type="Gramene" id="TraesARI3B03G01822490.1">
    <property type="protein sequence ID" value="TraesARI3B03G01822490.1.CDS1"/>
    <property type="gene ID" value="TraesARI3B03G01822490"/>
</dbReference>
<dbReference type="Gramene" id="TraesWEE_scaffold_113334_01G000100.1">
    <property type="protein sequence ID" value="TraesWEE_scaffold_113334_01G000100.1"/>
    <property type="gene ID" value="TraesWEE_scaffold_113334_01G000100"/>
</dbReference>
<dbReference type="Gramene" id="TraesCS3B02G595000.1">
    <property type="protein sequence ID" value="TraesCS3B02G595000.1.cds1"/>
    <property type="gene ID" value="TraesCS3B02G595000"/>
</dbReference>
<reference evidence="4" key="2">
    <citation type="submission" date="2018-08" db="EMBL/GenBank/DDBJ databases">
        <authorList>
            <person name="Rossello M."/>
        </authorList>
    </citation>
    <scope>NUCLEOTIDE SEQUENCE [LARGE SCALE GENOMIC DNA]</scope>
    <source>
        <strain evidence="4">cv. Chinese Spring</strain>
    </source>
</reference>
<organism evidence="3">
    <name type="scientific">Triticum aestivum</name>
    <name type="common">Wheat</name>
    <dbReference type="NCBI Taxonomy" id="4565"/>
    <lineage>
        <taxon>Eukaryota</taxon>
        <taxon>Viridiplantae</taxon>
        <taxon>Streptophyta</taxon>
        <taxon>Embryophyta</taxon>
        <taxon>Tracheophyta</taxon>
        <taxon>Spermatophyta</taxon>
        <taxon>Magnoliopsida</taxon>
        <taxon>Liliopsida</taxon>
        <taxon>Poales</taxon>
        <taxon>Poaceae</taxon>
        <taxon>BOP clade</taxon>
        <taxon>Pooideae</taxon>
        <taxon>Triticodae</taxon>
        <taxon>Triticeae</taxon>
        <taxon>Triticinae</taxon>
        <taxon>Triticum</taxon>
    </lineage>
</organism>
<dbReference type="PANTHER" id="PTHR33110">
    <property type="entry name" value="F-BOX/KELCH-REPEAT PROTEIN-RELATED"/>
    <property type="match status" value="1"/>
</dbReference>
<dbReference type="InterPro" id="IPR036047">
    <property type="entry name" value="F-box-like_dom_sf"/>
</dbReference>
<dbReference type="SUPFAM" id="SSF81383">
    <property type="entry name" value="F-box domain"/>
    <property type="match status" value="1"/>
</dbReference>
<dbReference type="Pfam" id="PF03478">
    <property type="entry name" value="Beta-prop_KIB1-4"/>
    <property type="match status" value="1"/>
</dbReference>
<reference evidence="4" key="3">
    <citation type="submission" date="2018-10" db="UniProtKB">
        <authorList>
            <consortium name="EnsemblPlants"/>
        </authorList>
    </citation>
    <scope>IDENTIFICATION</scope>
</reference>
<dbReference type="Gramene" id="TraesCS3B03G1487900.1">
    <property type="protein sequence ID" value="TraesCS3B03G1487900.1.CDS1"/>
    <property type="gene ID" value="TraesCS3B03G1487900"/>
</dbReference>
<dbReference type="PANTHER" id="PTHR33110:SF129">
    <property type="entry name" value="DUF295 DOMAIN-CONTAINING PROTEIN"/>
    <property type="match status" value="1"/>
</dbReference>
<gene>
    <name evidence="3" type="ORF">TRAES_3BF074300110CFD_c1</name>
    <name evidence="2" type="ORF">TRAES_3BF075100060CFD_c1</name>
</gene>
<evidence type="ECO:0000313" key="3">
    <source>
        <dbReference type="EMBL" id="CDM87071.1"/>
    </source>
</evidence>
<evidence type="ECO:0000259" key="1">
    <source>
        <dbReference type="Pfam" id="PF03478"/>
    </source>
</evidence>
<keyword evidence="5" id="KW-1185">Reference proteome</keyword>
<dbReference type="EMBL" id="HG670306">
    <property type="protein sequence ID" value="CDM82140.1"/>
    <property type="molecule type" value="Genomic_DNA"/>
</dbReference>
<proteinExistence type="predicted"/>
<protein>
    <recommendedName>
        <fullName evidence="1">KIB1-4 beta-propeller domain-containing protein</fullName>
    </recommendedName>
</protein>
<dbReference type="OMA" id="MSIHTLE"/>
<dbReference type="Gramene" id="TraesCLE_scaffold_054252_01G000100.1">
    <property type="protein sequence ID" value="TraesCLE_scaffold_054252_01G000100.1"/>
    <property type="gene ID" value="TraesCLE_scaffold_054252_01G000100"/>
</dbReference>